<dbReference type="InterPro" id="IPR016024">
    <property type="entry name" value="ARM-type_fold"/>
</dbReference>
<dbReference type="GO" id="GO:0030130">
    <property type="term" value="C:clathrin coat of trans-Golgi network vesicle"/>
    <property type="evidence" value="ECO:0007669"/>
    <property type="project" value="InterPro"/>
</dbReference>
<organism evidence="3">
    <name type="scientific">Capra hircus</name>
    <name type="common">Goat</name>
    <dbReference type="NCBI Taxonomy" id="9925"/>
    <lineage>
        <taxon>Eukaryota</taxon>
        <taxon>Metazoa</taxon>
        <taxon>Chordata</taxon>
        <taxon>Craniata</taxon>
        <taxon>Vertebrata</taxon>
        <taxon>Euteleostomi</taxon>
        <taxon>Mammalia</taxon>
        <taxon>Eutheria</taxon>
        <taxon>Laurasiatheria</taxon>
        <taxon>Artiodactyla</taxon>
        <taxon>Ruminantia</taxon>
        <taxon>Pecora</taxon>
        <taxon>Bovidae</taxon>
        <taxon>Caprinae</taxon>
        <taxon>Capra</taxon>
    </lineage>
</organism>
<feature type="chain" id="PRO_5034813232" description="Clathrin heavy chain linker core motif domain-containing protein" evidence="2">
    <location>
        <begin position="22"/>
        <end position="596"/>
    </location>
</feature>
<dbReference type="InterPro" id="IPR016025">
    <property type="entry name" value="Clathrin_H-chain_N"/>
</dbReference>
<dbReference type="PANTHER" id="PTHR10292">
    <property type="entry name" value="CLATHRIN HEAVY CHAIN RELATED"/>
    <property type="match status" value="1"/>
</dbReference>
<feature type="signal peptide" evidence="2">
    <location>
        <begin position="1"/>
        <end position="21"/>
    </location>
</feature>
<dbReference type="GO" id="GO:0030132">
    <property type="term" value="C:clathrin coat of coated pit"/>
    <property type="evidence" value="ECO:0007669"/>
    <property type="project" value="InterPro"/>
</dbReference>
<dbReference type="InterPro" id="IPR022365">
    <property type="entry name" value="Clathrin_H-chain_propeller_rpt"/>
</dbReference>
<dbReference type="AlphaFoldDB" id="A0A8C2R7I9"/>
<feature type="repeat" description="CHCR" evidence="1">
    <location>
        <begin position="51"/>
        <end position="198"/>
    </location>
</feature>
<dbReference type="SMART" id="SM00299">
    <property type="entry name" value="CLH"/>
    <property type="match status" value="3"/>
</dbReference>
<dbReference type="Ensembl" id="ENSCHIT00010034947.1">
    <property type="protein sequence ID" value="ENSCHIP00010024695.1"/>
    <property type="gene ID" value="ENSCHIG00010014987.1"/>
</dbReference>
<dbReference type="GO" id="GO:0000278">
    <property type="term" value="P:mitotic cell cycle"/>
    <property type="evidence" value="ECO:0007669"/>
    <property type="project" value="TreeGrafter"/>
</dbReference>
<dbReference type="GO" id="GO:0070062">
    <property type="term" value="C:extracellular exosome"/>
    <property type="evidence" value="ECO:0007669"/>
    <property type="project" value="TreeGrafter"/>
</dbReference>
<reference evidence="3" key="2">
    <citation type="submission" date="2025-08" db="UniProtKB">
        <authorList>
            <consortium name="Ensembl"/>
        </authorList>
    </citation>
    <scope>IDENTIFICATION</scope>
</reference>
<dbReference type="SUPFAM" id="SSF50989">
    <property type="entry name" value="Clathrin heavy-chain terminal domain"/>
    <property type="match status" value="1"/>
</dbReference>
<feature type="repeat" description="CHCR" evidence="1">
    <location>
        <begin position="203"/>
        <end position="349"/>
    </location>
</feature>
<evidence type="ECO:0000256" key="1">
    <source>
        <dbReference type="PROSITE-ProRule" id="PRU01006"/>
    </source>
</evidence>
<dbReference type="Gene3D" id="2.130.10.110">
    <property type="entry name" value="Clathrin heavy-chain terminal domain"/>
    <property type="match status" value="1"/>
</dbReference>
<protein>
    <recommendedName>
        <fullName evidence="4">Clathrin heavy chain linker core motif domain-containing protein</fullName>
    </recommendedName>
</protein>
<dbReference type="InterPro" id="IPR055358">
    <property type="entry name" value="CHCR"/>
</dbReference>
<dbReference type="GO" id="GO:0045334">
    <property type="term" value="C:clathrin-coated endocytic vesicle"/>
    <property type="evidence" value="ECO:0007669"/>
    <property type="project" value="TreeGrafter"/>
</dbReference>
<dbReference type="GO" id="GO:0048268">
    <property type="term" value="P:clathrin coat assembly"/>
    <property type="evidence" value="ECO:0007669"/>
    <property type="project" value="TreeGrafter"/>
</dbReference>
<evidence type="ECO:0000256" key="2">
    <source>
        <dbReference type="SAM" id="SignalP"/>
    </source>
</evidence>
<dbReference type="GO" id="GO:0005198">
    <property type="term" value="F:structural molecule activity"/>
    <property type="evidence" value="ECO:0007669"/>
    <property type="project" value="InterPro"/>
</dbReference>
<evidence type="ECO:0008006" key="4">
    <source>
        <dbReference type="Google" id="ProtNLM"/>
    </source>
</evidence>
<feature type="repeat" description="CHCR" evidence="1">
    <location>
        <begin position="352"/>
        <end position="495"/>
    </location>
</feature>
<proteinExistence type="predicted"/>
<dbReference type="GO" id="GO:0071439">
    <property type="term" value="C:clathrin complex"/>
    <property type="evidence" value="ECO:0007669"/>
    <property type="project" value="TreeGrafter"/>
</dbReference>
<accession>A0A8C2R7I9</accession>
<dbReference type="GO" id="GO:0006886">
    <property type="term" value="P:intracellular protein transport"/>
    <property type="evidence" value="ECO:0007669"/>
    <property type="project" value="UniProtKB-UniRule"/>
</dbReference>
<name>A0A8C2R7I9_CAPHI</name>
<dbReference type="FunFam" id="1.25.40.10:FF:000001">
    <property type="entry name" value="Clathrin heavy chain"/>
    <property type="match status" value="1"/>
</dbReference>
<dbReference type="Gene3D" id="1.25.40.730">
    <property type="match status" value="1"/>
</dbReference>
<evidence type="ECO:0000313" key="3">
    <source>
        <dbReference type="Ensembl" id="ENSCHIP00010024695.1"/>
    </source>
</evidence>
<keyword evidence="2" id="KW-0732">Signal</keyword>
<dbReference type="Pfam" id="PF01394">
    <property type="entry name" value="Clathrin_propel"/>
    <property type="match status" value="1"/>
</dbReference>
<dbReference type="PANTHER" id="PTHR10292:SF7">
    <property type="entry name" value="CLATHRIN HEAVY CHAIN 1"/>
    <property type="match status" value="1"/>
</dbReference>
<sequence length="596" mass="68895">NQMHDLLIFFVFFFPQLQNLGINPANIGFSTLTMESDKFICIREKVGEQAQVVIIDMNDPSNPIRRPISADSAIMNPASKVIALKELVKYLQMARKKARESYVETELIFALAKTNRLAELEEFINGPNNAHIQQVGDRCYDEKMYDAAKLLYNNVSNFGRLASTLVHLAVDGARKANSTRTWKEVCFACVDGKEFRLAQMCGLHIVVHADELEELINYYQDRGYFEELITMLEAALGLERAHMGMFTELAILYSKFKPQKMREHLELFWSRVNIPKVLRAAEQAHLWAELVFLYDKYEEYDNAIITMMNHPTDAWKEGQFKDIITKVANVELYYRAIQFYLEFKPLLLNDLLMVLSPRLDHTRAVNYFSKVKQLPLVKPYLRSVQNHNNKSVNESLNNLFITEEDYQALRTSIDAYDNFDNISLAQRLEKHELIEFRRIAAYLFKGNNRWKQSVELCKKDSLYKDAMQYASESKDTELAEELLQCGFCWKKEECALECLFAFFELLRSDVILETAWRHNIMDFSMLYFIQVDKLDASESLRKEEEQATETQPIVYGQPQLMLTAGPSVAVPPQAPFGYGYTAPAYGQPQPGFGYSM</sequence>
<dbReference type="Gene3D" id="1.25.40.10">
    <property type="entry name" value="Tetratricopeptide repeat domain"/>
    <property type="match status" value="1"/>
</dbReference>
<dbReference type="GO" id="GO:0005819">
    <property type="term" value="C:spindle"/>
    <property type="evidence" value="ECO:0007669"/>
    <property type="project" value="TreeGrafter"/>
</dbReference>
<dbReference type="PROSITE" id="PS50236">
    <property type="entry name" value="CHCR"/>
    <property type="match status" value="3"/>
</dbReference>
<dbReference type="SUPFAM" id="SSF48371">
    <property type="entry name" value="ARM repeat"/>
    <property type="match status" value="1"/>
</dbReference>
<dbReference type="Pfam" id="PF00637">
    <property type="entry name" value="Clathrin"/>
    <property type="match status" value="3"/>
</dbReference>
<dbReference type="InterPro" id="IPR011990">
    <property type="entry name" value="TPR-like_helical_dom_sf"/>
</dbReference>
<reference evidence="3" key="1">
    <citation type="submission" date="2019-03" db="EMBL/GenBank/DDBJ databases">
        <title>Genome sequencing and reference-guided assembly of Black Bengal Goat (Capra hircus).</title>
        <authorList>
            <person name="Siddiki A.Z."/>
            <person name="Baten A."/>
            <person name="Billah M."/>
            <person name="Alam M.A.U."/>
            <person name="Shawrob K.S.M."/>
            <person name="Saha S."/>
            <person name="Chowdhury M."/>
            <person name="Rahman A.H."/>
            <person name="Stear M."/>
            <person name="Miah G."/>
            <person name="Das G.B."/>
            <person name="Hossain M.M."/>
            <person name="Kumkum M."/>
            <person name="Islam M.S."/>
            <person name="Mollah A.M."/>
            <person name="Ahsan A."/>
            <person name="Tusar F."/>
            <person name="Khan M.K.I."/>
        </authorList>
    </citation>
    <scope>NUCLEOTIDE SEQUENCE [LARGE SCALE GENOMIC DNA]</scope>
</reference>
<dbReference type="GO" id="GO:0032051">
    <property type="term" value="F:clathrin light chain binding"/>
    <property type="evidence" value="ECO:0007669"/>
    <property type="project" value="TreeGrafter"/>
</dbReference>
<dbReference type="InterPro" id="IPR000547">
    <property type="entry name" value="Clathrin_H-chain/VPS_repeat"/>
</dbReference>
<dbReference type="GO" id="GO:0006898">
    <property type="term" value="P:receptor-mediated endocytosis"/>
    <property type="evidence" value="ECO:0007669"/>
    <property type="project" value="TreeGrafter"/>
</dbReference>